<protein>
    <submittedName>
        <fullName evidence="2">Glycerophosphodiester phosphodiesterase family protein</fullName>
    </submittedName>
</protein>
<dbReference type="RefSeq" id="WP_270126625.1">
    <property type="nucleotide sequence ID" value="NZ_CP115396.1"/>
</dbReference>
<dbReference type="InterPro" id="IPR017946">
    <property type="entry name" value="PLC-like_Pdiesterase_TIM-brl"/>
</dbReference>
<name>A0ABY7PPL6_9BACT</name>
<evidence type="ECO:0000259" key="1">
    <source>
        <dbReference type="PROSITE" id="PS51704"/>
    </source>
</evidence>
<proteinExistence type="predicted"/>
<accession>A0ABY7PPL6</accession>
<dbReference type="InterPro" id="IPR030395">
    <property type="entry name" value="GP_PDE_dom"/>
</dbReference>
<reference evidence="2 3" key="1">
    <citation type="journal article" date="2011" name="Int. J. Syst. Evol. Microbiol.">
        <title>Hymenobacter yonginensis sp. nov., isolated from a mesotrophic artificial lake.</title>
        <authorList>
            <person name="Joung Y."/>
            <person name="Cho S.H."/>
            <person name="Kim H."/>
            <person name="Kim S.B."/>
            <person name="Joh K."/>
        </authorList>
    </citation>
    <scope>NUCLEOTIDE SEQUENCE [LARGE SCALE GENOMIC DNA]</scope>
    <source>
        <strain evidence="2 3">KCTC 22745</strain>
    </source>
</reference>
<dbReference type="PANTHER" id="PTHR46211">
    <property type="entry name" value="GLYCEROPHOSPHORYL DIESTER PHOSPHODIESTERASE"/>
    <property type="match status" value="1"/>
</dbReference>
<dbReference type="PANTHER" id="PTHR46211:SF14">
    <property type="entry name" value="GLYCEROPHOSPHODIESTER PHOSPHODIESTERASE"/>
    <property type="match status" value="1"/>
</dbReference>
<keyword evidence="3" id="KW-1185">Reference proteome</keyword>
<dbReference type="EMBL" id="CP115396">
    <property type="protein sequence ID" value="WBO84128.1"/>
    <property type="molecule type" value="Genomic_DNA"/>
</dbReference>
<dbReference type="PROSITE" id="PS51704">
    <property type="entry name" value="GP_PDE"/>
    <property type="match status" value="1"/>
</dbReference>
<sequence length="287" mass="31369">MSTLTPSSAPPEVHGHRGCRGLFPENTLPAFLHAVRLGVAVLELDVVLSADGQVVVSHEPWMSATICLDPACQPIPAATQQQHNIYQMPYAQVRRYDCGQLPHPAFPAQQNLPAHKPLLREVVLAVDELARKLGRMPPRFSLEVKSEPAGDNLFHPAPAAYVAVVVEELRRLGLVPRTTLLSFDGRILQQVRRQLPELPLCLLIEDEVPLSSHLQQLGFTPRVVGPHHALATPQLVAEARQAGMLVVPWTVNNPADMLRLMALGVAGITTDYPDRLLSLYPSGQGAE</sequence>
<dbReference type="Proteomes" id="UP001211872">
    <property type="component" value="Chromosome"/>
</dbReference>
<dbReference type="Gene3D" id="3.20.20.190">
    <property type="entry name" value="Phosphatidylinositol (PI) phosphodiesterase"/>
    <property type="match status" value="1"/>
</dbReference>
<evidence type="ECO:0000313" key="2">
    <source>
        <dbReference type="EMBL" id="WBO84128.1"/>
    </source>
</evidence>
<evidence type="ECO:0000313" key="3">
    <source>
        <dbReference type="Proteomes" id="UP001211872"/>
    </source>
</evidence>
<dbReference type="Pfam" id="PF03009">
    <property type="entry name" value="GDPD"/>
    <property type="match status" value="1"/>
</dbReference>
<dbReference type="SUPFAM" id="SSF51695">
    <property type="entry name" value="PLC-like phosphodiesterases"/>
    <property type="match status" value="1"/>
</dbReference>
<gene>
    <name evidence="2" type="ORF">O9Z63_17335</name>
</gene>
<organism evidence="2 3">
    <name type="scientific">Hymenobacter yonginensis</name>
    <dbReference type="NCBI Taxonomy" id="748197"/>
    <lineage>
        <taxon>Bacteria</taxon>
        <taxon>Pseudomonadati</taxon>
        <taxon>Bacteroidota</taxon>
        <taxon>Cytophagia</taxon>
        <taxon>Cytophagales</taxon>
        <taxon>Hymenobacteraceae</taxon>
        <taxon>Hymenobacter</taxon>
    </lineage>
</organism>
<feature type="domain" description="GP-PDE" evidence="1">
    <location>
        <begin position="11"/>
        <end position="280"/>
    </location>
</feature>